<dbReference type="Gene3D" id="3.20.20.30">
    <property type="entry name" value="Luciferase-like domain"/>
    <property type="match status" value="1"/>
</dbReference>
<evidence type="ECO:0000256" key="1">
    <source>
        <dbReference type="ARBA" id="ARBA00022630"/>
    </source>
</evidence>
<dbReference type="InParanoid" id="A0A2N3NJ42"/>
<protein>
    <recommendedName>
        <fullName evidence="6">Luciferase-like domain-containing protein</fullName>
    </recommendedName>
</protein>
<keyword evidence="8" id="KW-1185">Reference proteome</keyword>
<dbReference type="GO" id="GO:0016705">
    <property type="term" value="F:oxidoreductase activity, acting on paired donors, with incorporation or reduction of molecular oxygen"/>
    <property type="evidence" value="ECO:0007669"/>
    <property type="project" value="InterPro"/>
</dbReference>
<keyword evidence="3" id="KW-0560">Oxidoreductase</keyword>
<comment type="similarity">
    <text evidence="5">Belongs to the NtaA/SnaA/DszA monooxygenase family.</text>
</comment>
<proteinExistence type="inferred from homology"/>
<gene>
    <name evidence="7" type="ORF">jhhlp_000671</name>
</gene>
<evidence type="ECO:0000256" key="2">
    <source>
        <dbReference type="ARBA" id="ARBA00022643"/>
    </source>
</evidence>
<keyword evidence="2" id="KW-0288">FMN</keyword>
<accession>A0A2N3NJ42</accession>
<dbReference type="PANTHER" id="PTHR30011">
    <property type="entry name" value="ALKANESULFONATE MONOOXYGENASE-RELATED"/>
    <property type="match status" value="1"/>
</dbReference>
<evidence type="ECO:0000256" key="4">
    <source>
        <dbReference type="ARBA" id="ARBA00023033"/>
    </source>
</evidence>
<dbReference type="OrthoDB" id="5561043at2759"/>
<keyword evidence="4" id="KW-0503">Monooxygenase</keyword>
<dbReference type="InterPro" id="IPR051260">
    <property type="entry name" value="Diverse_substr_monoxygenases"/>
</dbReference>
<dbReference type="InterPro" id="IPR016215">
    <property type="entry name" value="NTA_MOA"/>
</dbReference>
<dbReference type="STRING" id="41688.A0A2N3NJ42"/>
<name>A0A2N3NJ42_9PEZI</name>
<dbReference type="Proteomes" id="UP000233524">
    <property type="component" value="Unassembled WGS sequence"/>
</dbReference>
<reference evidence="7 8" key="1">
    <citation type="journal article" date="2017" name="G3 (Bethesda)">
        <title>First Draft Genome Sequence of the Pathogenic Fungus Lomentospora prolificans (Formerly Scedosporium prolificans).</title>
        <authorList>
            <person name="Luo R."/>
            <person name="Zimin A."/>
            <person name="Workman R."/>
            <person name="Fan Y."/>
            <person name="Pertea G."/>
            <person name="Grossman N."/>
            <person name="Wear M.P."/>
            <person name="Jia B."/>
            <person name="Miller H."/>
            <person name="Casadevall A."/>
            <person name="Timp W."/>
            <person name="Zhang S.X."/>
            <person name="Salzberg S.L."/>
        </authorList>
    </citation>
    <scope>NUCLEOTIDE SEQUENCE [LARGE SCALE GENOMIC DNA]</scope>
    <source>
        <strain evidence="7 8">JHH-5317</strain>
    </source>
</reference>
<comment type="caution">
    <text evidence="7">The sequence shown here is derived from an EMBL/GenBank/DDBJ whole genome shotgun (WGS) entry which is preliminary data.</text>
</comment>
<evidence type="ECO:0000259" key="6">
    <source>
        <dbReference type="Pfam" id="PF00296"/>
    </source>
</evidence>
<dbReference type="Pfam" id="PF00296">
    <property type="entry name" value="Bac_luciferase"/>
    <property type="match status" value="1"/>
</dbReference>
<feature type="domain" description="Luciferase-like" evidence="6">
    <location>
        <begin position="43"/>
        <end position="402"/>
    </location>
</feature>
<dbReference type="GO" id="GO:0004497">
    <property type="term" value="F:monooxygenase activity"/>
    <property type="evidence" value="ECO:0007669"/>
    <property type="project" value="UniProtKB-KW"/>
</dbReference>
<evidence type="ECO:0000313" key="7">
    <source>
        <dbReference type="EMBL" id="PKS12465.1"/>
    </source>
</evidence>
<dbReference type="InterPro" id="IPR011251">
    <property type="entry name" value="Luciferase-like_dom"/>
</dbReference>
<dbReference type="VEuPathDB" id="FungiDB:jhhlp_000671"/>
<organism evidence="7 8">
    <name type="scientific">Lomentospora prolificans</name>
    <dbReference type="NCBI Taxonomy" id="41688"/>
    <lineage>
        <taxon>Eukaryota</taxon>
        <taxon>Fungi</taxon>
        <taxon>Dikarya</taxon>
        <taxon>Ascomycota</taxon>
        <taxon>Pezizomycotina</taxon>
        <taxon>Sordariomycetes</taxon>
        <taxon>Hypocreomycetidae</taxon>
        <taxon>Microascales</taxon>
        <taxon>Microascaceae</taxon>
        <taxon>Lomentospora</taxon>
    </lineage>
</organism>
<dbReference type="PIRSF" id="PIRSF000337">
    <property type="entry name" value="NTA_MOA"/>
    <property type="match status" value="1"/>
</dbReference>
<evidence type="ECO:0000313" key="8">
    <source>
        <dbReference type="Proteomes" id="UP000233524"/>
    </source>
</evidence>
<dbReference type="EMBL" id="NLAX01000003">
    <property type="protein sequence ID" value="PKS12465.1"/>
    <property type="molecule type" value="Genomic_DNA"/>
</dbReference>
<dbReference type="InterPro" id="IPR036661">
    <property type="entry name" value="Luciferase-like_sf"/>
</dbReference>
<sequence>MSSTTAADGRKKNLILNAFVEMCSGHQSPGLWRHPDDESWKFTDVEHWVALAKLLEEAKFHGIFIADVLGGYNVYKKSLDPAVISGAQWPVNEPLAVIPAMAAATKSIGFGVTVSTTYEQPYHLARRLSTVDHLTKGRFDRLGWNIVTGYLDSAARNLGRAEQPAHDDRYAQAEEYVKVMYKLFLSSWRDDAVQLDREKGIYTAPELVREINHKGQFFTVPGPHIVQPSPQRVPLLLQAGTSRAGKHFAAQNAEAIFVSAHAPAVCAKNIAEIRKLAKDQFGRDPENIKVLALVTPILGRTEEEALEKLKTAEQYASDEGALALFAGWTGIDLNEYGDDEELREVESNAVRSTVKGYAQFAPQNSKWTKHTIAKHIRLGGNGPLLVGTPEKVADHLETWIREADVDGFNFGYVLFPQSFKDIIELLLPELRSRGLFWDDYAVPQGTYRENFYGKVGQKGPIDEHVAARYHWKAGVPAEEHIIPE</sequence>
<dbReference type="AlphaFoldDB" id="A0A2N3NJ42"/>
<evidence type="ECO:0000256" key="5">
    <source>
        <dbReference type="ARBA" id="ARBA00033748"/>
    </source>
</evidence>
<dbReference type="SUPFAM" id="SSF51679">
    <property type="entry name" value="Bacterial luciferase-like"/>
    <property type="match status" value="1"/>
</dbReference>
<dbReference type="NCBIfam" id="TIGR03860">
    <property type="entry name" value="FMN_nitrolo"/>
    <property type="match status" value="1"/>
</dbReference>
<evidence type="ECO:0000256" key="3">
    <source>
        <dbReference type="ARBA" id="ARBA00023002"/>
    </source>
</evidence>
<keyword evidence="1" id="KW-0285">Flavoprotein</keyword>
<dbReference type="PANTHER" id="PTHR30011:SF16">
    <property type="entry name" value="C2H2 FINGER DOMAIN TRANSCRIPTION FACTOR (EUROFUNG)-RELATED"/>
    <property type="match status" value="1"/>
</dbReference>